<sequence>MPRLSLVSRADIDDPVAQFIYDKKFRGRDPATEPGQTASGAPGNYEAVFAHSPDVLEHALQGFYLKQTKKRKVPLKYLELAISRVGWDCSCRWMYSEHSKILRGLGYSEDALAAISCWQTSDAFDAAERVVLAYADCIAFDHGRTPDPLFDQLQAHFDEEQIVELTYITSMFMMNAGMIRALRLEHDDYDERVREMPSPPEYRFVDAEPEPLPRRPKAP</sequence>
<keyword evidence="3" id="KW-1185">Reference proteome</keyword>
<dbReference type="RefSeq" id="WP_156945523.1">
    <property type="nucleotide sequence ID" value="NZ_ARYK01000004.1"/>
</dbReference>
<evidence type="ECO:0000313" key="2">
    <source>
        <dbReference type="EMBL" id="KCZ92121.1"/>
    </source>
</evidence>
<dbReference type="EMBL" id="ARYK01000004">
    <property type="protein sequence ID" value="KCZ92121.1"/>
    <property type="molecule type" value="Genomic_DNA"/>
</dbReference>
<dbReference type="InterPro" id="IPR029032">
    <property type="entry name" value="AhpD-like"/>
</dbReference>
<dbReference type="AlphaFoldDB" id="A0A059FNM6"/>
<evidence type="ECO:0008006" key="4">
    <source>
        <dbReference type="Google" id="ProtNLM"/>
    </source>
</evidence>
<dbReference type="eggNOG" id="COG2128">
    <property type="taxonomic scope" value="Bacteria"/>
</dbReference>
<dbReference type="SUPFAM" id="SSF69118">
    <property type="entry name" value="AhpD-like"/>
    <property type="match status" value="1"/>
</dbReference>
<gene>
    <name evidence="2" type="ORF">HJO_08804</name>
</gene>
<feature type="region of interest" description="Disordered" evidence="1">
    <location>
        <begin position="194"/>
        <end position="219"/>
    </location>
</feature>
<dbReference type="Gene3D" id="1.20.1290.10">
    <property type="entry name" value="AhpD-like"/>
    <property type="match status" value="1"/>
</dbReference>
<proteinExistence type="predicted"/>
<dbReference type="PANTHER" id="PTHR34846">
    <property type="entry name" value="4-CARBOXYMUCONOLACTONE DECARBOXYLASE FAMILY PROTEIN (AFU_ORTHOLOGUE AFUA_6G11590)"/>
    <property type="match status" value="1"/>
</dbReference>
<protein>
    <recommendedName>
        <fullName evidence="4">Carboxymuconolactone decarboxylase</fullName>
    </recommendedName>
</protein>
<organism evidence="2 3">
    <name type="scientific">Hyphomonas johnsonii MHS-2</name>
    <dbReference type="NCBI Taxonomy" id="1280950"/>
    <lineage>
        <taxon>Bacteria</taxon>
        <taxon>Pseudomonadati</taxon>
        <taxon>Pseudomonadota</taxon>
        <taxon>Alphaproteobacteria</taxon>
        <taxon>Hyphomonadales</taxon>
        <taxon>Hyphomonadaceae</taxon>
        <taxon>Hyphomonas</taxon>
    </lineage>
</organism>
<reference evidence="2 3" key="1">
    <citation type="journal article" date="2014" name="Antonie Van Leeuwenhoek">
        <title>Hyphomonas beringensis sp. nov. and Hyphomonas chukchiensis sp. nov., isolated from surface seawater of the Bering Sea and Chukchi Sea.</title>
        <authorList>
            <person name="Li C."/>
            <person name="Lai Q."/>
            <person name="Li G."/>
            <person name="Dong C."/>
            <person name="Wang J."/>
            <person name="Liao Y."/>
            <person name="Shao Z."/>
        </authorList>
    </citation>
    <scope>NUCLEOTIDE SEQUENCE [LARGE SCALE GENOMIC DNA]</scope>
    <source>
        <strain evidence="2 3">MHS-2</strain>
    </source>
</reference>
<name>A0A059FNM6_9PROT</name>
<dbReference type="STRING" id="1280950.HJO_08804"/>
<comment type="caution">
    <text evidence="2">The sequence shown here is derived from an EMBL/GenBank/DDBJ whole genome shotgun (WGS) entry which is preliminary data.</text>
</comment>
<evidence type="ECO:0000256" key="1">
    <source>
        <dbReference type="SAM" id="MobiDB-lite"/>
    </source>
</evidence>
<accession>A0A059FNM6</accession>
<dbReference type="Proteomes" id="UP000025171">
    <property type="component" value="Unassembled WGS sequence"/>
</dbReference>
<dbReference type="PATRIC" id="fig|1280950.3.peg.1763"/>
<dbReference type="OrthoDB" id="9801997at2"/>
<dbReference type="PANTHER" id="PTHR34846:SF5">
    <property type="entry name" value="CARBOXYMUCONOLACTONE DECARBOXYLASE-LIKE DOMAIN-CONTAINING PROTEIN"/>
    <property type="match status" value="1"/>
</dbReference>
<evidence type="ECO:0000313" key="3">
    <source>
        <dbReference type="Proteomes" id="UP000025171"/>
    </source>
</evidence>